<sequence length="152" mass="16139">MLAVPALPVLCIDGAARTSVESWSRRAGRLRMGAGGAGIMVRVERCAAGRLKDAYPVGAHDVEVVLETDQDTETASGLLRTLVRAVRAADPRCRRVVYAVAEGDQGAAERAASAGFRHVVDVDLADRQLSLLVHEPDWVTGTDADLDHVPGT</sequence>
<protein>
    <recommendedName>
        <fullName evidence="2">NYN domain-containing protein</fullName>
    </recommendedName>
</protein>
<gene>
    <name evidence="1" type="ORF">AB5J52_04735</name>
</gene>
<organism evidence="1">
    <name type="scientific">Streptomyces sp. R39</name>
    <dbReference type="NCBI Taxonomy" id="3238631"/>
    <lineage>
        <taxon>Bacteria</taxon>
        <taxon>Bacillati</taxon>
        <taxon>Actinomycetota</taxon>
        <taxon>Actinomycetes</taxon>
        <taxon>Kitasatosporales</taxon>
        <taxon>Streptomycetaceae</taxon>
        <taxon>Streptomyces</taxon>
    </lineage>
</organism>
<reference evidence="1" key="1">
    <citation type="submission" date="2024-07" db="EMBL/GenBank/DDBJ databases">
        <authorList>
            <person name="Yu S.T."/>
        </authorList>
    </citation>
    <scope>NUCLEOTIDE SEQUENCE</scope>
    <source>
        <strain evidence="1">R39</strain>
    </source>
</reference>
<evidence type="ECO:0008006" key="2">
    <source>
        <dbReference type="Google" id="ProtNLM"/>
    </source>
</evidence>
<dbReference type="Gene3D" id="3.40.630.30">
    <property type="match status" value="1"/>
</dbReference>
<dbReference type="RefSeq" id="WP_369221250.1">
    <property type="nucleotide sequence ID" value="NZ_CP163441.1"/>
</dbReference>
<dbReference type="AlphaFoldDB" id="A0AB39QG55"/>
<evidence type="ECO:0000313" key="1">
    <source>
        <dbReference type="EMBL" id="XDQ41634.1"/>
    </source>
</evidence>
<dbReference type="EMBL" id="CP163441">
    <property type="protein sequence ID" value="XDQ41634.1"/>
    <property type="molecule type" value="Genomic_DNA"/>
</dbReference>
<proteinExistence type="predicted"/>
<name>A0AB39QG55_9ACTN</name>
<accession>A0AB39QG55</accession>